<accession>A0A4Y8WW43</accession>
<dbReference type="Pfam" id="PF20373">
    <property type="entry name" value="DUF6668"/>
    <property type="match status" value="1"/>
</dbReference>
<comment type="caution">
    <text evidence="1">The sequence shown here is derived from an EMBL/GenBank/DDBJ whole genome shotgun (WGS) entry which is preliminary data.</text>
</comment>
<sequence length="208" mass="22045">MSPRANPFVPSESVSVAPEQEEAVLHDSLLGQRLMESGPTDPSALPITPGDVDSATWPKVHISADSVTRLTVMGLHGGSGASTVATLLGADAVDHGRTWPVPPEGMALGVVAVCRSHWRGLEAADAFTMQWAAGLLNESTLLGLVIVDDGPSLSDGQRKAMRRLLKRTPRGIHLPWVEAWRHASPDAGKIPGRVTRIVRQLHSAAASL</sequence>
<name>A0A4Y8WW43_9MICC</name>
<dbReference type="AlphaFoldDB" id="A0A4Y8WW43"/>
<gene>
    <name evidence="1" type="ORF">BJ976_002361</name>
</gene>
<evidence type="ECO:0000313" key="1">
    <source>
        <dbReference type="EMBL" id="MBB4883953.1"/>
    </source>
</evidence>
<evidence type="ECO:0000313" key="2">
    <source>
        <dbReference type="Proteomes" id="UP000560081"/>
    </source>
</evidence>
<keyword evidence="2" id="KW-1185">Reference proteome</keyword>
<proteinExistence type="predicted"/>
<dbReference type="OrthoDB" id="4549550at2"/>
<organism evidence="1 2">
    <name type="scientific">Micrococcus flavus</name>
    <dbReference type="NCBI Taxonomy" id="384602"/>
    <lineage>
        <taxon>Bacteria</taxon>
        <taxon>Bacillati</taxon>
        <taxon>Actinomycetota</taxon>
        <taxon>Actinomycetes</taxon>
        <taxon>Micrococcales</taxon>
        <taxon>Micrococcaceae</taxon>
        <taxon>Micrococcus</taxon>
    </lineage>
</organism>
<reference evidence="1 2" key="1">
    <citation type="submission" date="2020-08" db="EMBL/GenBank/DDBJ databases">
        <title>Sequencing the genomes of 1000 actinobacteria strains.</title>
        <authorList>
            <person name="Klenk H.-P."/>
        </authorList>
    </citation>
    <scope>NUCLEOTIDE SEQUENCE [LARGE SCALE GENOMIC DNA]</scope>
    <source>
        <strain evidence="1 2">DSM 19079</strain>
    </source>
</reference>
<dbReference type="Proteomes" id="UP000560081">
    <property type="component" value="Unassembled WGS sequence"/>
</dbReference>
<dbReference type="EMBL" id="JACHMC010000002">
    <property type="protein sequence ID" value="MBB4883953.1"/>
    <property type="molecule type" value="Genomic_DNA"/>
</dbReference>
<protein>
    <submittedName>
        <fullName evidence="1">Uncharacterized protein</fullName>
    </submittedName>
</protein>
<dbReference type="RefSeq" id="WP_135030764.1">
    <property type="nucleotide sequence ID" value="NZ_BMLA01000013.1"/>
</dbReference>
<dbReference type="InterPro" id="IPR046609">
    <property type="entry name" value="DUF6668"/>
</dbReference>